<dbReference type="InterPro" id="IPR003018">
    <property type="entry name" value="GAF"/>
</dbReference>
<dbReference type="SUPFAM" id="SSF55781">
    <property type="entry name" value="GAF domain-like"/>
    <property type="match status" value="1"/>
</dbReference>
<dbReference type="SUPFAM" id="SSF55785">
    <property type="entry name" value="PYP-like sensor domain (PAS domain)"/>
    <property type="match status" value="1"/>
</dbReference>
<dbReference type="InterPro" id="IPR035965">
    <property type="entry name" value="PAS-like_dom_sf"/>
</dbReference>
<dbReference type="SUPFAM" id="SSF52172">
    <property type="entry name" value="CheY-like"/>
    <property type="match status" value="1"/>
</dbReference>
<evidence type="ECO:0000256" key="5">
    <source>
        <dbReference type="ARBA" id="ARBA00022777"/>
    </source>
</evidence>
<evidence type="ECO:0000256" key="2">
    <source>
        <dbReference type="ARBA" id="ARBA00012438"/>
    </source>
</evidence>
<keyword evidence="9" id="KW-0547">Nucleotide-binding</keyword>
<proteinExistence type="predicted"/>
<dbReference type="SMART" id="SM00388">
    <property type="entry name" value="HisKA"/>
    <property type="match status" value="1"/>
</dbReference>
<evidence type="ECO:0000256" key="4">
    <source>
        <dbReference type="ARBA" id="ARBA00022679"/>
    </source>
</evidence>
<accession>A0ABZ0XXN7</accession>
<reference evidence="9 10" key="1">
    <citation type="submission" date="2023-11" db="EMBL/GenBank/DDBJ databases">
        <title>MicrobeMod: A computational toolkit for identifying prokaryotic methylation and restriction-modification with nanopore sequencing.</title>
        <authorList>
            <person name="Crits-Christoph A."/>
            <person name="Kang S.C."/>
            <person name="Lee H."/>
            <person name="Ostrov N."/>
        </authorList>
    </citation>
    <scope>NUCLEOTIDE SEQUENCE [LARGE SCALE GENOMIC DNA]</scope>
    <source>
        <strain evidence="9 10">ATCC 25935</strain>
    </source>
</reference>
<dbReference type="InterPro" id="IPR005467">
    <property type="entry name" value="His_kinase_dom"/>
</dbReference>
<dbReference type="InterPro" id="IPR013656">
    <property type="entry name" value="PAS_4"/>
</dbReference>
<dbReference type="Gene3D" id="3.30.450.20">
    <property type="entry name" value="PAS domain"/>
    <property type="match status" value="1"/>
</dbReference>
<keyword evidence="10" id="KW-1185">Reference proteome</keyword>
<gene>
    <name evidence="9" type="ORF">SR858_23420</name>
</gene>
<feature type="domain" description="Response regulatory" evidence="8">
    <location>
        <begin position="593"/>
        <end position="709"/>
    </location>
</feature>
<dbReference type="SMART" id="SM00065">
    <property type="entry name" value="GAF"/>
    <property type="match status" value="1"/>
</dbReference>
<dbReference type="GO" id="GO:0005524">
    <property type="term" value="F:ATP binding"/>
    <property type="evidence" value="ECO:0007669"/>
    <property type="project" value="UniProtKB-KW"/>
</dbReference>
<dbReference type="PRINTS" id="PR00344">
    <property type="entry name" value="BCTRLSENSOR"/>
</dbReference>
<dbReference type="InterPro" id="IPR001789">
    <property type="entry name" value="Sig_transdc_resp-reg_receiver"/>
</dbReference>
<protein>
    <recommendedName>
        <fullName evidence="2">histidine kinase</fullName>
        <ecNumber evidence="2">2.7.13.3</ecNumber>
    </recommendedName>
</protein>
<dbReference type="Gene3D" id="1.10.287.130">
    <property type="match status" value="1"/>
</dbReference>
<dbReference type="Gene3D" id="3.40.50.2300">
    <property type="match status" value="1"/>
</dbReference>
<evidence type="ECO:0000259" key="8">
    <source>
        <dbReference type="PROSITE" id="PS50110"/>
    </source>
</evidence>
<sequence length="713" mass="76133">MPTAPCSAGYNPDLGFAAGGGEMGAVVRGFDWTGTPLGPLATWPQSLRTAAGMMLAARHPMYVAWGPQLALLYNDSYREVLGAKADQPQQILGQPFSQVWAEVWDQVGPMLAATMAGESLWYEDQPFTLTRNGFVEHIYASFSTSPIRDESGAIAGVLCVCSETTGKVRQVEERLRLLDEIGEATRLAAEPATIMEHSTRLLGQYLDVTRVAYADLEPDNDRFTIRHDWRVPGAISTAGVYSLDLFGSRATSNLRVGRTLLINDVDRELAHGDGVEMFNQIGIQAIICCPLVKQGKLVAMMAVHQQQPRTWTRDEVALVEAVVDRCWAHIERVRSTEALREADRRKSEFLATLAHELRNPLAPIRNALELLRIGADRPGLKERMLGTMERQVGHMVHLIDDLLDIARISSGKVVLQSARVSLQSVAASAVETSLPLVEAAGHELALDLPREPVWLDGDAVRLSQVLSNLLTNAAKYTPQPGRIHVTATTIDGMAVIAVTDTGIGIAPEALEQVFEMFAQAPHSIGISKGGLGIGLCLVRHLVTLHGGSVTAASPGPGLGSTFTVRLPLAAPAAGQAQGDEHQAHTAPAHPALRVLVADDNVDAADTLGDLLQAMGCQVQVTYDGEQAVKAATAFNPDLVFLDIGMPRLDGYGAARALRALPALAGVKLVALTGWGAQDDRARTGAAGFDHHLLKPASPDQVAVVLASAAPASG</sequence>
<dbReference type="Gene3D" id="3.30.450.40">
    <property type="match status" value="1"/>
</dbReference>
<dbReference type="SUPFAM" id="SSF47384">
    <property type="entry name" value="Homodimeric domain of signal transducing histidine kinase"/>
    <property type="match status" value="1"/>
</dbReference>
<dbReference type="PANTHER" id="PTHR43547">
    <property type="entry name" value="TWO-COMPONENT HISTIDINE KINASE"/>
    <property type="match status" value="1"/>
</dbReference>
<dbReference type="PROSITE" id="PS50110">
    <property type="entry name" value="RESPONSE_REGULATORY"/>
    <property type="match status" value="1"/>
</dbReference>
<feature type="modified residue" description="4-aspartylphosphate" evidence="6">
    <location>
        <position position="642"/>
    </location>
</feature>
<name>A0ABZ0XXN7_9BURK</name>
<organism evidence="9 10">
    <name type="scientific">Duganella zoogloeoides</name>
    <dbReference type="NCBI Taxonomy" id="75659"/>
    <lineage>
        <taxon>Bacteria</taxon>
        <taxon>Pseudomonadati</taxon>
        <taxon>Pseudomonadota</taxon>
        <taxon>Betaproteobacteria</taxon>
        <taxon>Burkholderiales</taxon>
        <taxon>Oxalobacteraceae</taxon>
        <taxon>Telluria group</taxon>
        <taxon>Duganella</taxon>
    </lineage>
</organism>
<keyword evidence="3 6" id="KW-0597">Phosphoprotein</keyword>
<dbReference type="Pfam" id="PF01590">
    <property type="entry name" value="GAF"/>
    <property type="match status" value="1"/>
</dbReference>
<dbReference type="CDD" id="cd00082">
    <property type="entry name" value="HisKA"/>
    <property type="match status" value="1"/>
</dbReference>
<keyword evidence="4" id="KW-0808">Transferase</keyword>
<feature type="domain" description="Histidine kinase" evidence="7">
    <location>
        <begin position="352"/>
        <end position="570"/>
    </location>
</feature>
<evidence type="ECO:0000256" key="3">
    <source>
        <dbReference type="ARBA" id="ARBA00022553"/>
    </source>
</evidence>
<dbReference type="Pfam" id="PF00072">
    <property type="entry name" value="Response_reg"/>
    <property type="match status" value="1"/>
</dbReference>
<dbReference type="SMART" id="SM00387">
    <property type="entry name" value="HATPase_c"/>
    <property type="match status" value="1"/>
</dbReference>
<dbReference type="SMART" id="SM00448">
    <property type="entry name" value="REC"/>
    <property type="match status" value="1"/>
</dbReference>
<dbReference type="InterPro" id="IPR003661">
    <property type="entry name" value="HisK_dim/P_dom"/>
</dbReference>
<dbReference type="Pfam" id="PF08448">
    <property type="entry name" value="PAS_4"/>
    <property type="match status" value="1"/>
</dbReference>
<dbReference type="Pfam" id="PF02518">
    <property type="entry name" value="HATPase_c"/>
    <property type="match status" value="1"/>
</dbReference>
<evidence type="ECO:0000313" key="10">
    <source>
        <dbReference type="Proteomes" id="UP001326110"/>
    </source>
</evidence>
<dbReference type="InterPro" id="IPR011006">
    <property type="entry name" value="CheY-like_superfamily"/>
</dbReference>
<evidence type="ECO:0000256" key="6">
    <source>
        <dbReference type="PROSITE-ProRule" id="PRU00169"/>
    </source>
</evidence>
<comment type="catalytic activity">
    <reaction evidence="1">
        <text>ATP + protein L-histidine = ADP + protein N-phospho-L-histidine.</text>
        <dbReference type="EC" id="2.7.13.3"/>
    </reaction>
</comment>
<dbReference type="PROSITE" id="PS50109">
    <property type="entry name" value="HIS_KIN"/>
    <property type="match status" value="1"/>
</dbReference>
<evidence type="ECO:0000259" key="7">
    <source>
        <dbReference type="PROSITE" id="PS50109"/>
    </source>
</evidence>
<keyword evidence="9" id="KW-0067">ATP-binding</keyword>
<evidence type="ECO:0000256" key="1">
    <source>
        <dbReference type="ARBA" id="ARBA00000085"/>
    </source>
</evidence>
<keyword evidence="5" id="KW-0418">Kinase</keyword>
<dbReference type="Proteomes" id="UP001326110">
    <property type="component" value="Chromosome"/>
</dbReference>
<dbReference type="InterPro" id="IPR029016">
    <property type="entry name" value="GAF-like_dom_sf"/>
</dbReference>
<dbReference type="EC" id="2.7.13.3" evidence="2"/>
<dbReference type="RefSeq" id="WP_019923316.1">
    <property type="nucleotide sequence ID" value="NZ_CP140152.1"/>
</dbReference>
<dbReference type="InterPro" id="IPR036097">
    <property type="entry name" value="HisK_dim/P_sf"/>
</dbReference>
<dbReference type="InterPro" id="IPR036890">
    <property type="entry name" value="HATPase_C_sf"/>
</dbReference>
<evidence type="ECO:0000313" key="9">
    <source>
        <dbReference type="EMBL" id="WQH03967.1"/>
    </source>
</evidence>
<dbReference type="InterPro" id="IPR004358">
    <property type="entry name" value="Sig_transdc_His_kin-like_C"/>
</dbReference>
<dbReference type="Gene3D" id="3.30.565.10">
    <property type="entry name" value="Histidine kinase-like ATPase, C-terminal domain"/>
    <property type="match status" value="1"/>
</dbReference>
<dbReference type="Pfam" id="PF00512">
    <property type="entry name" value="HisKA"/>
    <property type="match status" value="1"/>
</dbReference>
<dbReference type="SUPFAM" id="SSF55874">
    <property type="entry name" value="ATPase domain of HSP90 chaperone/DNA topoisomerase II/histidine kinase"/>
    <property type="match status" value="1"/>
</dbReference>
<dbReference type="EMBL" id="CP140152">
    <property type="protein sequence ID" value="WQH03967.1"/>
    <property type="molecule type" value="Genomic_DNA"/>
</dbReference>
<dbReference type="PANTHER" id="PTHR43547:SF2">
    <property type="entry name" value="HYBRID SIGNAL TRANSDUCTION HISTIDINE KINASE C"/>
    <property type="match status" value="1"/>
</dbReference>
<dbReference type="InterPro" id="IPR003594">
    <property type="entry name" value="HATPase_dom"/>
</dbReference>